<accession>A0ABP0CA05</accession>
<evidence type="ECO:0000256" key="1">
    <source>
        <dbReference type="ARBA" id="ARBA00004141"/>
    </source>
</evidence>
<feature type="domain" description="Major facilitator superfamily (MFS) profile" evidence="7">
    <location>
        <begin position="1"/>
        <end position="334"/>
    </location>
</feature>
<feature type="transmembrane region" description="Helical" evidence="6">
    <location>
        <begin position="20"/>
        <end position="44"/>
    </location>
</feature>
<feature type="transmembrane region" description="Helical" evidence="6">
    <location>
        <begin position="241"/>
        <end position="265"/>
    </location>
</feature>
<sequence length="362" mass="39735">MGALGSSYIADKIGRKITYLFAFIFMLVGITLEVIATTNAVFFAGKFINGFPVGAFGTMTMTYLGEYAVTAAGLVGLPFMPESPIWLVSREKFDKAIRALKRLDCPDEQAGERVTQLKAILDASRKETEGVTFAECFRKNNLRRTIISIAPLSIQVLCGILYVILFFSYYVQLAGYGASMSFKLSIGNTVLAMAGNITSWFLTDRVGRRPLTLVGLSIILVLLSVSGGLSVKISNAAFMNGYVALTMLYSYVYNVTIGATAYNLLAEVSTSRLRAKTTSIGLALQNALYTAFSFVLPYIFDPNEADLQGKTAFIFSGLTLISVVFLWWYLPETSGRSYAELDELFAKKVSARKFKAFQSETV</sequence>
<evidence type="ECO:0000313" key="8">
    <source>
        <dbReference type="EMBL" id="CAK7228089.1"/>
    </source>
</evidence>
<evidence type="ECO:0000256" key="6">
    <source>
        <dbReference type="SAM" id="Phobius"/>
    </source>
</evidence>
<comment type="caution">
    <text evidence="8">The sequence shown here is derived from an EMBL/GenBank/DDBJ whole genome shotgun (WGS) entry which is preliminary data.</text>
</comment>
<keyword evidence="5 6" id="KW-0472">Membrane</keyword>
<dbReference type="Proteomes" id="UP001642482">
    <property type="component" value="Unassembled WGS sequence"/>
</dbReference>
<evidence type="ECO:0000256" key="4">
    <source>
        <dbReference type="ARBA" id="ARBA00022989"/>
    </source>
</evidence>
<dbReference type="PROSITE" id="PS00216">
    <property type="entry name" value="SUGAR_TRANSPORT_1"/>
    <property type="match status" value="1"/>
</dbReference>
<dbReference type="SUPFAM" id="SSF103473">
    <property type="entry name" value="MFS general substrate transporter"/>
    <property type="match status" value="1"/>
</dbReference>
<comment type="subcellular location">
    <subcellularLocation>
        <location evidence="1">Membrane</location>
        <topology evidence="1">Multi-pass membrane protein</topology>
    </subcellularLocation>
</comment>
<feature type="transmembrane region" description="Helical" evidence="6">
    <location>
        <begin position="277"/>
        <end position="300"/>
    </location>
</feature>
<proteinExistence type="inferred from homology"/>
<evidence type="ECO:0000256" key="3">
    <source>
        <dbReference type="ARBA" id="ARBA00022692"/>
    </source>
</evidence>
<dbReference type="PANTHER" id="PTHR48022:SF22">
    <property type="entry name" value="MAJOR FACILITATOR SUPERFAMILY (MFS) PROFILE DOMAIN-CONTAINING PROTEIN"/>
    <property type="match status" value="1"/>
</dbReference>
<dbReference type="PROSITE" id="PS50850">
    <property type="entry name" value="MFS"/>
    <property type="match status" value="1"/>
</dbReference>
<feature type="transmembrane region" description="Helical" evidence="6">
    <location>
        <begin position="312"/>
        <end position="330"/>
    </location>
</feature>
<feature type="transmembrane region" description="Helical" evidence="6">
    <location>
        <begin position="64"/>
        <end position="88"/>
    </location>
</feature>
<dbReference type="PANTHER" id="PTHR48022">
    <property type="entry name" value="PLASTIDIC GLUCOSE TRANSPORTER 4"/>
    <property type="match status" value="1"/>
</dbReference>
<keyword evidence="3 6" id="KW-0812">Transmembrane</keyword>
<feature type="transmembrane region" description="Helical" evidence="6">
    <location>
        <begin position="146"/>
        <end position="170"/>
    </location>
</feature>
<evidence type="ECO:0000256" key="5">
    <source>
        <dbReference type="ARBA" id="ARBA00023136"/>
    </source>
</evidence>
<feature type="transmembrane region" description="Helical" evidence="6">
    <location>
        <begin position="210"/>
        <end position="229"/>
    </location>
</feature>
<organism evidence="8 9">
    <name type="scientific">Sporothrix eucalyptigena</name>
    <dbReference type="NCBI Taxonomy" id="1812306"/>
    <lineage>
        <taxon>Eukaryota</taxon>
        <taxon>Fungi</taxon>
        <taxon>Dikarya</taxon>
        <taxon>Ascomycota</taxon>
        <taxon>Pezizomycotina</taxon>
        <taxon>Sordariomycetes</taxon>
        <taxon>Sordariomycetidae</taxon>
        <taxon>Ophiostomatales</taxon>
        <taxon>Ophiostomataceae</taxon>
        <taxon>Sporothrix</taxon>
    </lineage>
</organism>
<feature type="transmembrane region" description="Helical" evidence="6">
    <location>
        <begin position="182"/>
        <end position="203"/>
    </location>
</feature>
<keyword evidence="9" id="KW-1185">Reference proteome</keyword>
<reference evidence="8 9" key="1">
    <citation type="submission" date="2024-01" db="EMBL/GenBank/DDBJ databases">
        <authorList>
            <person name="Allen C."/>
            <person name="Tagirdzhanova G."/>
        </authorList>
    </citation>
    <scope>NUCLEOTIDE SEQUENCE [LARGE SCALE GENOMIC DNA]</scope>
</reference>
<gene>
    <name evidence="8" type="ORF">SEUCBS140593_006798</name>
</gene>
<dbReference type="Pfam" id="PF00083">
    <property type="entry name" value="Sugar_tr"/>
    <property type="match status" value="2"/>
</dbReference>
<evidence type="ECO:0000259" key="7">
    <source>
        <dbReference type="PROSITE" id="PS50850"/>
    </source>
</evidence>
<dbReference type="InterPro" id="IPR020846">
    <property type="entry name" value="MFS_dom"/>
</dbReference>
<dbReference type="InterPro" id="IPR005829">
    <property type="entry name" value="Sugar_transporter_CS"/>
</dbReference>
<dbReference type="InterPro" id="IPR005828">
    <property type="entry name" value="MFS_sugar_transport-like"/>
</dbReference>
<dbReference type="InterPro" id="IPR050360">
    <property type="entry name" value="MFS_Sugar_Transporters"/>
</dbReference>
<name>A0ABP0CA05_9PEZI</name>
<dbReference type="InterPro" id="IPR036259">
    <property type="entry name" value="MFS_trans_sf"/>
</dbReference>
<dbReference type="EMBL" id="CAWUHD010000077">
    <property type="protein sequence ID" value="CAK7228089.1"/>
    <property type="molecule type" value="Genomic_DNA"/>
</dbReference>
<evidence type="ECO:0000313" key="9">
    <source>
        <dbReference type="Proteomes" id="UP001642482"/>
    </source>
</evidence>
<comment type="similarity">
    <text evidence="2">Belongs to the major facilitator superfamily. Sugar transporter (TC 2.A.1.1) family.</text>
</comment>
<evidence type="ECO:0000256" key="2">
    <source>
        <dbReference type="ARBA" id="ARBA00010992"/>
    </source>
</evidence>
<dbReference type="Gene3D" id="1.20.1250.20">
    <property type="entry name" value="MFS general substrate transporter like domains"/>
    <property type="match status" value="2"/>
</dbReference>
<keyword evidence="4 6" id="KW-1133">Transmembrane helix</keyword>
<protein>
    <recommendedName>
        <fullName evidence="7">Major facilitator superfamily (MFS) profile domain-containing protein</fullName>
    </recommendedName>
</protein>